<keyword evidence="3" id="KW-1185">Reference proteome</keyword>
<evidence type="ECO:0000256" key="1">
    <source>
        <dbReference type="SAM" id="MobiDB-lite"/>
    </source>
</evidence>
<dbReference type="EnsemblMetazoa" id="GMOY011684-RA">
    <property type="protein sequence ID" value="GMOY011684-PA"/>
    <property type="gene ID" value="GMOY011684"/>
</dbReference>
<dbReference type="VEuPathDB" id="VectorBase:GMOY011684"/>
<dbReference type="Proteomes" id="UP000092444">
    <property type="component" value="Unassembled WGS sequence"/>
</dbReference>
<organism evidence="2 3">
    <name type="scientific">Glossina morsitans morsitans</name>
    <name type="common">Savannah tsetse fly</name>
    <dbReference type="NCBI Taxonomy" id="37546"/>
    <lineage>
        <taxon>Eukaryota</taxon>
        <taxon>Metazoa</taxon>
        <taxon>Ecdysozoa</taxon>
        <taxon>Arthropoda</taxon>
        <taxon>Hexapoda</taxon>
        <taxon>Insecta</taxon>
        <taxon>Pterygota</taxon>
        <taxon>Neoptera</taxon>
        <taxon>Endopterygota</taxon>
        <taxon>Diptera</taxon>
        <taxon>Brachycera</taxon>
        <taxon>Muscomorpha</taxon>
        <taxon>Hippoboscoidea</taxon>
        <taxon>Glossinidae</taxon>
        <taxon>Glossina</taxon>
    </lineage>
</organism>
<sequence length="259" mass="30005">MYKYSNPNLKVKGMQKISSNSVCKSTISSSSSPRSASPENGFLLNTPSCTTDDNNAHQKFQLEYPDICTYDDDDFLESVVSHSDMYLPPMAPMVSKEEYDEIPIDCFENGANSGSFTSRIRQMNAIFLQRLQDIANNKNDNKDLKLITYRKWVGTLLRLNELFVNKMENLKSEMAEQLEYFRRANADRHRTQSNELRKYRRDIDSLIQIIRNAFHNGVWDFQSLFLETISRSQVFGVSEPNAVQMLKPHTWNIPEVVYE</sequence>
<dbReference type="PhylomeDB" id="A0A1B0GEG0"/>
<dbReference type="EMBL" id="CCAG010012245">
    <property type="status" value="NOT_ANNOTATED_CDS"/>
    <property type="molecule type" value="Genomic_DNA"/>
</dbReference>
<evidence type="ECO:0000313" key="3">
    <source>
        <dbReference type="Proteomes" id="UP000092444"/>
    </source>
</evidence>
<evidence type="ECO:0000313" key="2">
    <source>
        <dbReference type="EnsemblMetazoa" id="GMOY011684-PA"/>
    </source>
</evidence>
<accession>A0A1B0GEG0</accession>
<feature type="compositionally biased region" description="Low complexity" evidence="1">
    <location>
        <begin position="24"/>
        <end position="37"/>
    </location>
</feature>
<dbReference type="AlphaFoldDB" id="A0A1B0GEG0"/>
<proteinExistence type="predicted"/>
<name>A0A1B0GEG0_GLOMM</name>
<dbReference type="STRING" id="37546.A0A1B0GEG0"/>
<protein>
    <submittedName>
        <fullName evidence="2">Uncharacterized protein</fullName>
    </submittedName>
</protein>
<reference evidence="2" key="1">
    <citation type="submission" date="2020-05" db="UniProtKB">
        <authorList>
            <consortium name="EnsemblMetazoa"/>
        </authorList>
    </citation>
    <scope>IDENTIFICATION</scope>
    <source>
        <strain evidence="2">Yale</strain>
    </source>
</reference>
<feature type="region of interest" description="Disordered" evidence="1">
    <location>
        <begin position="24"/>
        <end position="47"/>
    </location>
</feature>